<evidence type="ECO:0000313" key="7">
    <source>
        <dbReference type="EMBL" id="KAG5175753.1"/>
    </source>
</evidence>
<name>A0A835YJS7_9STRA</name>
<keyword evidence="8" id="KW-1185">Reference proteome</keyword>
<comment type="caution">
    <text evidence="7">The sequence shown here is derived from an EMBL/GenBank/DDBJ whole genome shotgun (WGS) entry which is preliminary data.</text>
</comment>
<dbReference type="EMBL" id="JAFCMP010000546">
    <property type="protein sequence ID" value="KAG5175753.1"/>
    <property type="molecule type" value="Genomic_DNA"/>
</dbReference>
<sequence length="114" mass="11053">MVLAGGVIEDTVGVTLGLSTLAAAGLGNMFADGIGIGLGRSIEAGADRLGLPDPKLTATQAASAAAQRVAMISGVVCICIGCILGMSPLLLRGNSKDDASEGAAPQDSQAAVSA</sequence>
<protein>
    <submittedName>
        <fullName evidence="7">Uncharacterized protein</fullName>
    </submittedName>
</protein>
<evidence type="ECO:0000256" key="5">
    <source>
        <dbReference type="SAM" id="MobiDB-lite"/>
    </source>
</evidence>
<keyword evidence="3 6" id="KW-1133">Transmembrane helix</keyword>
<dbReference type="Pfam" id="PF10507">
    <property type="entry name" value="TMEM65"/>
    <property type="match status" value="1"/>
</dbReference>
<proteinExistence type="predicted"/>
<evidence type="ECO:0000256" key="3">
    <source>
        <dbReference type="ARBA" id="ARBA00022989"/>
    </source>
</evidence>
<evidence type="ECO:0000256" key="2">
    <source>
        <dbReference type="ARBA" id="ARBA00022692"/>
    </source>
</evidence>
<keyword evidence="2 6" id="KW-0812">Transmembrane</keyword>
<feature type="region of interest" description="Disordered" evidence="5">
    <location>
        <begin position="95"/>
        <end position="114"/>
    </location>
</feature>
<evidence type="ECO:0000256" key="4">
    <source>
        <dbReference type="ARBA" id="ARBA00023136"/>
    </source>
</evidence>
<evidence type="ECO:0000256" key="6">
    <source>
        <dbReference type="SAM" id="Phobius"/>
    </source>
</evidence>
<dbReference type="AlphaFoldDB" id="A0A835YJS7"/>
<keyword evidence="4 6" id="KW-0472">Membrane</keyword>
<evidence type="ECO:0000313" key="8">
    <source>
        <dbReference type="Proteomes" id="UP000664859"/>
    </source>
</evidence>
<organism evidence="7 8">
    <name type="scientific">Tribonema minus</name>
    <dbReference type="NCBI Taxonomy" id="303371"/>
    <lineage>
        <taxon>Eukaryota</taxon>
        <taxon>Sar</taxon>
        <taxon>Stramenopiles</taxon>
        <taxon>Ochrophyta</taxon>
        <taxon>PX clade</taxon>
        <taxon>Xanthophyceae</taxon>
        <taxon>Tribonematales</taxon>
        <taxon>Tribonemataceae</taxon>
        <taxon>Tribonema</taxon>
    </lineage>
</organism>
<gene>
    <name evidence="7" type="ORF">JKP88DRAFT_228657</name>
</gene>
<feature type="transmembrane region" description="Helical" evidence="6">
    <location>
        <begin position="69"/>
        <end position="91"/>
    </location>
</feature>
<dbReference type="InterPro" id="IPR019537">
    <property type="entry name" value="TMEM65"/>
</dbReference>
<reference evidence="7" key="1">
    <citation type="submission" date="2021-02" db="EMBL/GenBank/DDBJ databases">
        <title>First Annotated Genome of the Yellow-green Alga Tribonema minus.</title>
        <authorList>
            <person name="Mahan K.M."/>
        </authorList>
    </citation>
    <scope>NUCLEOTIDE SEQUENCE</scope>
    <source>
        <strain evidence="7">UTEX B ZZ1240</strain>
    </source>
</reference>
<dbReference type="GO" id="GO:0016020">
    <property type="term" value="C:membrane"/>
    <property type="evidence" value="ECO:0007669"/>
    <property type="project" value="UniProtKB-SubCell"/>
</dbReference>
<evidence type="ECO:0000256" key="1">
    <source>
        <dbReference type="ARBA" id="ARBA00004141"/>
    </source>
</evidence>
<dbReference type="GO" id="GO:0005739">
    <property type="term" value="C:mitochondrion"/>
    <property type="evidence" value="ECO:0007669"/>
    <property type="project" value="TreeGrafter"/>
</dbReference>
<dbReference type="PANTHER" id="PTHR21706:SF15">
    <property type="entry name" value="TRANSMEMBRANE PROTEIN 65"/>
    <property type="match status" value="1"/>
</dbReference>
<accession>A0A835YJS7</accession>
<comment type="subcellular location">
    <subcellularLocation>
        <location evidence="1">Membrane</location>
        <topology evidence="1">Multi-pass membrane protein</topology>
    </subcellularLocation>
</comment>
<dbReference type="PANTHER" id="PTHR21706">
    <property type="entry name" value="TRANSMEMBRANE PROTEIN 65"/>
    <property type="match status" value="1"/>
</dbReference>
<dbReference type="Proteomes" id="UP000664859">
    <property type="component" value="Unassembled WGS sequence"/>
</dbReference>